<keyword evidence="1" id="KW-0233">DNA recombination</keyword>
<dbReference type="SUPFAM" id="SSF56349">
    <property type="entry name" value="DNA breaking-rejoining enzymes"/>
    <property type="match status" value="1"/>
</dbReference>
<evidence type="ECO:0000256" key="1">
    <source>
        <dbReference type="ARBA" id="ARBA00023172"/>
    </source>
</evidence>
<proteinExistence type="predicted"/>
<reference evidence="3 4" key="1">
    <citation type="submission" date="2020-07" db="EMBL/GenBank/DDBJ databases">
        <title>Complete Genome Sequence of an acetic acid bacterium, Acetobacter aceti JCM20276.</title>
        <authorList>
            <person name="Hirose Y."/>
            <person name="Mihara H."/>
        </authorList>
    </citation>
    <scope>NUCLEOTIDE SEQUENCE [LARGE SCALE GENOMIC DNA]</scope>
    <source>
        <strain evidence="3 4">JCM20276</strain>
    </source>
</reference>
<feature type="domain" description="Tyr recombinase" evidence="2">
    <location>
        <begin position="238"/>
        <end position="393"/>
    </location>
</feature>
<dbReference type="GO" id="GO:0006310">
    <property type="term" value="P:DNA recombination"/>
    <property type="evidence" value="ECO:0007669"/>
    <property type="project" value="UniProtKB-KW"/>
</dbReference>
<accession>A0A6S6PLB8</accession>
<protein>
    <recommendedName>
        <fullName evidence="2">Tyr recombinase domain-containing protein</fullName>
    </recommendedName>
</protein>
<evidence type="ECO:0000259" key="2">
    <source>
        <dbReference type="Pfam" id="PF00589"/>
    </source>
</evidence>
<gene>
    <name evidence="3" type="ORF">AAJCM20276_06480</name>
</gene>
<dbReference type="InterPro" id="IPR013762">
    <property type="entry name" value="Integrase-like_cat_sf"/>
</dbReference>
<dbReference type="InterPro" id="IPR011010">
    <property type="entry name" value="DNA_brk_join_enz"/>
</dbReference>
<dbReference type="GO" id="GO:0003677">
    <property type="term" value="F:DNA binding"/>
    <property type="evidence" value="ECO:0007669"/>
    <property type="project" value="InterPro"/>
</dbReference>
<sequence length="452" mass="52089">MIRSYQLEIESLIAQYKAINAEHLLSHVKEADRRTTLTGYLKDAVGPAMEKMIHSGEILASRVQGQQEAVKTFENHSALLRETLSPIFRQLEVKPSPLFSEAVKGFMASTGVAGRPNSELAMMANVYRRWIEINGDEPIRTYSSRHADKYIEMMSQIPGNYGKGKIKELPVDALIKYAKRNRIKALLTTKTIKNHFSKLSILWEYYQKKELVDRGSNVFRDWSFGRKQKGDGYISWQEDDLRKLIENPWPPGKISQKTFGMIVAIGSYTGMRLEEICRLRKIDVINIKGTWCFNICEHLPRRYKPAEAWNPKTEAGERVVPIHRKLIEAGILEWAENAKYYLFDELSFSGRDKKRSVGFGGKFSTFKNRLGIKSSSVVFHSFRHNVSTRLRNMPGGNTGIRELWIDDFLGHEYGHQSEGVKRYLDGIDLENIIQVAESIEYPDFWDIRKLMQ</sequence>
<dbReference type="InterPro" id="IPR002104">
    <property type="entry name" value="Integrase_catalytic"/>
</dbReference>
<evidence type="ECO:0000313" key="3">
    <source>
        <dbReference type="EMBL" id="BCI66024.1"/>
    </source>
</evidence>
<dbReference type="GO" id="GO:0015074">
    <property type="term" value="P:DNA integration"/>
    <property type="evidence" value="ECO:0007669"/>
    <property type="project" value="InterPro"/>
</dbReference>
<dbReference type="AlphaFoldDB" id="A0A6S6PLB8"/>
<dbReference type="Gene3D" id="1.10.443.10">
    <property type="entry name" value="Intergrase catalytic core"/>
    <property type="match status" value="1"/>
</dbReference>
<dbReference type="EMBL" id="AP023326">
    <property type="protein sequence ID" value="BCI66024.1"/>
    <property type="molecule type" value="Genomic_DNA"/>
</dbReference>
<organism evidence="3 4">
    <name type="scientific">Acetobacter aceti</name>
    <dbReference type="NCBI Taxonomy" id="435"/>
    <lineage>
        <taxon>Bacteria</taxon>
        <taxon>Pseudomonadati</taxon>
        <taxon>Pseudomonadota</taxon>
        <taxon>Alphaproteobacteria</taxon>
        <taxon>Acetobacterales</taxon>
        <taxon>Acetobacteraceae</taxon>
        <taxon>Acetobacter</taxon>
        <taxon>Acetobacter subgen. Acetobacter</taxon>
    </lineage>
</organism>
<evidence type="ECO:0000313" key="4">
    <source>
        <dbReference type="Proteomes" id="UP000515220"/>
    </source>
</evidence>
<dbReference type="Proteomes" id="UP000515220">
    <property type="component" value="Chromosome"/>
</dbReference>
<dbReference type="Pfam" id="PF00589">
    <property type="entry name" value="Phage_integrase"/>
    <property type="match status" value="1"/>
</dbReference>
<name>A0A6S6PLB8_ACEAC</name>